<proteinExistence type="predicted"/>
<dbReference type="PANTHER" id="PTHR45500">
    <property type="entry name" value="OS02G0202600 PROTEIN"/>
    <property type="match status" value="1"/>
</dbReference>
<reference evidence="1" key="1">
    <citation type="submission" date="2015-12" db="EMBL/GenBank/DDBJ databases">
        <title>Update maize B73 reference genome by single molecule sequencing technologies.</title>
        <authorList>
            <consortium name="Maize Genome Sequencing Project"/>
            <person name="Ware D."/>
        </authorList>
    </citation>
    <scope>NUCLEOTIDE SEQUENCE</scope>
    <source>
        <tissue evidence="1">Seedling</tissue>
    </source>
</reference>
<dbReference type="EMBL" id="CM000780">
    <property type="protein sequence ID" value="AQK59965.1"/>
    <property type="molecule type" value="Genomic_DNA"/>
</dbReference>
<evidence type="ECO:0000313" key="1">
    <source>
        <dbReference type="EMBL" id="AQK59965.1"/>
    </source>
</evidence>
<sequence length="161" mass="17846">MLAASARRLSAAASFSSSSMRSSQLAAVLNQQRWMHDRNKKAMELVAKGWSALQEVDRVIDYADLNDKRLIPLLRGAKENFELALEIDNGNTHARYWLGKMHFKYHVPGACKAVGAALLVEAANMGDPDAQYELGCRLRIEVFTVHTGPFCSLGQSPSFFC</sequence>
<organism evidence="1">
    <name type="scientific">Zea mays</name>
    <name type="common">Maize</name>
    <dbReference type="NCBI Taxonomy" id="4577"/>
    <lineage>
        <taxon>Eukaryota</taxon>
        <taxon>Viridiplantae</taxon>
        <taxon>Streptophyta</taxon>
        <taxon>Embryophyta</taxon>
        <taxon>Tracheophyta</taxon>
        <taxon>Spermatophyta</taxon>
        <taxon>Magnoliopsida</taxon>
        <taxon>Liliopsida</taxon>
        <taxon>Poales</taxon>
        <taxon>Poaceae</taxon>
        <taxon>PACMAD clade</taxon>
        <taxon>Panicoideae</taxon>
        <taxon>Andropogonodae</taxon>
        <taxon>Andropogoneae</taxon>
        <taxon>Tripsacinae</taxon>
        <taxon>Zea</taxon>
    </lineage>
</organism>
<name>A0A1D6QR42_MAIZE</name>
<dbReference type="AlphaFoldDB" id="A0A1D6QR42"/>
<accession>A0A1D6QR42</accession>
<protein>
    <submittedName>
        <fullName evidence="1">Binding</fullName>
    </submittedName>
</protein>
<dbReference type="PANTHER" id="PTHR45500:SF1">
    <property type="entry name" value="OS02G0202600 PROTEIN"/>
    <property type="match status" value="1"/>
</dbReference>
<dbReference type="InterPro" id="IPR011990">
    <property type="entry name" value="TPR-like_helical_dom_sf"/>
</dbReference>
<dbReference type="SUPFAM" id="SSF81901">
    <property type="entry name" value="HCP-like"/>
    <property type="match status" value="1"/>
</dbReference>
<dbReference type="Gene3D" id="1.25.40.10">
    <property type="entry name" value="Tetratricopeptide repeat domain"/>
    <property type="match status" value="1"/>
</dbReference>
<gene>
    <name evidence="1" type="ORF">ZEAMMB73_Zm00001d053624</name>
</gene>
<dbReference type="ExpressionAtlas" id="A0A1D6QR42">
    <property type="expression patterns" value="baseline and differential"/>
</dbReference>